<evidence type="ECO:0000313" key="1">
    <source>
        <dbReference type="EnsemblPlants" id="AET6Gv20996400.50"/>
    </source>
</evidence>
<reference evidence="2" key="2">
    <citation type="journal article" date="2017" name="Nat. Plants">
        <title>The Aegilops tauschii genome reveals multiple impacts of transposons.</title>
        <authorList>
            <person name="Zhao G."/>
            <person name="Zou C."/>
            <person name="Li K."/>
            <person name="Wang K."/>
            <person name="Li T."/>
            <person name="Gao L."/>
            <person name="Zhang X."/>
            <person name="Wang H."/>
            <person name="Yang Z."/>
            <person name="Liu X."/>
            <person name="Jiang W."/>
            <person name="Mao L."/>
            <person name="Kong X."/>
            <person name="Jiao Y."/>
            <person name="Jia J."/>
        </authorList>
    </citation>
    <scope>NUCLEOTIDE SEQUENCE [LARGE SCALE GENOMIC DNA]</scope>
    <source>
        <strain evidence="2">cv. AL8/78</strain>
    </source>
</reference>
<keyword evidence="2" id="KW-1185">Reference proteome</keyword>
<organism evidence="1 2">
    <name type="scientific">Aegilops tauschii subsp. strangulata</name>
    <name type="common">Goatgrass</name>
    <dbReference type="NCBI Taxonomy" id="200361"/>
    <lineage>
        <taxon>Eukaryota</taxon>
        <taxon>Viridiplantae</taxon>
        <taxon>Streptophyta</taxon>
        <taxon>Embryophyta</taxon>
        <taxon>Tracheophyta</taxon>
        <taxon>Spermatophyta</taxon>
        <taxon>Magnoliopsida</taxon>
        <taxon>Liliopsida</taxon>
        <taxon>Poales</taxon>
        <taxon>Poaceae</taxon>
        <taxon>BOP clade</taxon>
        <taxon>Pooideae</taxon>
        <taxon>Triticodae</taxon>
        <taxon>Triticeae</taxon>
        <taxon>Triticinae</taxon>
        <taxon>Aegilops</taxon>
    </lineage>
</organism>
<evidence type="ECO:0000313" key="2">
    <source>
        <dbReference type="Proteomes" id="UP000015105"/>
    </source>
</evidence>
<dbReference type="EnsemblPlants" id="AET6Gv20996400.50">
    <property type="protein sequence ID" value="AET6Gv20996400.50"/>
    <property type="gene ID" value="AET6Gv20996400"/>
</dbReference>
<dbReference type="Gramene" id="AET6Gv20996400.59">
    <property type="protein sequence ID" value="AET6Gv20996400.59"/>
    <property type="gene ID" value="AET6Gv20996400"/>
</dbReference>
<accession>A0A453Q6U0</accession>
<reference evidence="1" key="4">
    <citation type="submission" date="2019-03" db="UniProtKB">
        <authorList>
            <consortium name="EnsemblPlants"/>
        </authorList>
    </citation>
    <scope>IDENTIFICATION</scope>
</reference>
<dbReference type="Gramene" id="AET6Gv20996400.50">
    <property type="protein sequence ID" value="AET6Gv20996400.50"/>
    <property type="gene ID" value="AET6Gv20996400"/>
</dbReference>
<name>A0A453Q6U0_AEGTS</name>
<proteinExistence type="predicted"/>
<sequence length="133" mass="15376">MKIRPMIHRRQTMQATFSPIFIQSYTWNRRVSIVKIFSYGYDACIIFFIISPARKACNTLCIKLVTARNEPNACVGIYDRVHHTRSNVLFWLMFTCLAFRIPHTHLWNGSSLTLNDHGLMARIFEIAGVGVAR</sequence>
<protein>
    <submittedName>
        <fullName evidence="1">Uncharacterized protein</fullName>
    </submittedName>
</protein>
<reference evidence="2" key="1">
    <citation type="journal article" date="2014" name="Science">
        <title>Ancient hybridizations among the ancestral genomes of bread wheat.</title>
        <authorList>
            <consortium name="International Wheat Genome Sequencing Consortium,"/>
            <person name="Marcussen T."/>
            <person name="Sandve S.R."/>
            <person name="Heier L."/>
            <person name="Spannagl M."/>
            <person name="Pfeifer M."/>
            <person name="Jakobsen K.S."/>
            <person name="Wulff B.B."/>
            <person name="Steuernagel B."/>
            <person name="Mayer K.F."/>
            <person name="Olsen O.A."/>
        </authorList>
    </citation>
    <scope>NUCLEOTIDE SEQUENCE [LARGE SCALE GENOMIC DNA]</scope>
    <source>
        <strain evidence="2">cv. AL8/78</strain>
    </source>
</reference>
<dbReference type="Proteomes" id="UP000015105">
    <property type="component" value="Chromosome 6D"/>
</dbReference>
<dbReference type="EnsemblPlants" id="AET6Gv20996400.59">
    <property type="protein sequence ID" value="AET6Gv20996400.59"/>
    <property type="gene ID" value="AET6Gv20996400"/>
</dbReference>
<reference evidence="1" key="3">
    <citation type="journal article" date="2017" name="Nature">
        <title>Genome sequence of the progenitor of the wheat D genome Aegilops tauschii.</title>
        <authorList>
            <person name="Luo M.C."/>
            <person name="Gu Y.Q."/>
            <person name="Puiu D."/>
            <person name="Wang H."/>
            <person name="Twardziok S.O."/>
            <person name="Deal K.R."/>
            <person name="Huo N."/>
            <person name="Zhu T."/>
            <person name="Wang L."/>
            <person name="Wang Y."/>
            <person name="McGuire P.E."/>
            <person name="Liu S."/>
            <person name="Long H."/>
            <person name="Ramasamy R.K."/>
            <person name="Rodriguez J.C."/>
            <person name="Van S.L."/>
            <person name="Yuan L."/>
            <person name="Wang Z."/>
            <person name="Xia Z."/>
            <person name="Xiao L."/>
            <person name="Anderson O.D."/>
            <person name="Ouyang S."/>
            <person name="Liang Y."/>
            <person name="Zimin A.V."/>
            <person name="Pertea G."/>
            <person name="Qi P."/>
            <person name="Bennetzen J.L."/>
            <person name="Dai X."/>
            <person name="Dawson M.W."/>
            <person name="Muller H.G."/>
            <person name="Kugler K."/>
            <person name="Rivarola-Duarte L."/>
            <person name="Spannagl M."/>
            <person name="Mayer K.F.X."/>
            <person name="Lu F.H."/>
            <person name="Bevan M.W."/>
            <person name="Leroy P."/>
            <person name="Li P."/>
            <person name="You F.M."/>
            <person name="Sun Q."/>
            <person name="Liu Z."/>
            <person name="Lyons E."/>
            <person name="Wicker T."/>
            <person name="Salzberg S.L."/>
            <person name="Devos K.M."/>
            <person name="Dvorak J."/>
        </authorList>
    </citation>
    <scope>NUCLEOTIDE SEQUENCE [LARGE SCALE GENOMIC DNA]</scope>
    <source>
        <strain evidence="1">cv. AL8/78</strain>
    </source>
</reference>
<dbReference type="AlphaFoldDB" id="A0A453Q6U0"/>
<reference evidence="1" key="5">
    <citation type="journal article" date="2021" name="G3 (Bethesda)">
        <title>Aegilops tauschii genome assembly Aet v5.0 features greater sequence contiguity and improved annotation.</title>
        <authorList>
            <person name="Wang L."/>
            <person name="Zhu T."/>
            <person name="Rodriguez J.C."/>
            <person name="Deal K.R."/>
            <person name="Dubcovsky J."/>
            <person name="McGuire P.E."/>
            <person name="Lux T."/>
            <person name="Spannagl M."/>
            <person name="Mayer K.F.X."/>
            <person name="Baldrich P."/>
            <person name="Meyers B.C."/>
            <person name="Huo N."/>
            <person name="Gu Y.Q."/>
            <person name="Zhou H."/>
            <person name="Devos K.M."/>
            <person name="Bennetzen J.L."/>
            <person name="Unver T."/>
            <person name="Budak H."/>
            <person name="Gulick P.J."/>
            <person name="Galiba G."/>
            <person name="Kalapos B."/>
            <person name="Nelson D.R."/>
            <person name="Li P."/>
            <person name="You F.M."/>
            <person name="Luo M.C."/>
            <person name="Dvorak J."/>
        </authorList>
    </citation>
    <scope>NUCLEOTIDE SEQUENCE [LARGE SCALE GENOMIC DNA]</scope>
    <source>
        <strain evidence="1">cv. AL8/78</strain>
    </source>
</reference>